<protein>
    <submittedName>
        <fullName evidence="5">Glycine zipper 2TM domain-containing protein</fullName>
    </submittedName>
</protein>
<organism evidence="5 6">
    <name type="scientific">Keguizhuia sedimenti</name>
    <dbReference type="NCBI Taxonomy" id="3064264"/>
    <lineage>
        <taxon>Bacteria</taxon>
        <taxon>Pseudomonadati</taxon>
        <taxon>Pseudomonadota</taxon>
        <taxon>Betaproteobacteria</taxon>
        <taxon>Burkholderiales</taxon>
        <taxon>Oxalobacteraceae</taxon>
        <taxon>Keguizhuia</taxon>
    </lineage>
</organism>
<evidence type="ECO:0000313" key="5">
    <source>
        <dbReference type="EMBL" id="MDQ9172021.1"/>
    </source>
</evidence>
<evidence type="ECO:0000256" key="3">
    <source>
        <dbReference type="SAM" id="Phobius"/>
    </source>
</evidence>
<dbReference type="Pfam" id="PF05433">
    <property type="entry name" value="Rick_17kDa_Anti"/>
    <property type="match status" value="1"/>
</dbReference>
<name>A0ABU1BUA6_9BURK</name>
<proteinExistence type="predicted"/>
<keyword evidence="6" id="KW-1185">Reference proteome</keyword>
<comment type="caution">
    <text evidence="5">The sequence shown here is derived from an EMBL/GenBank/DDBJ whole genome shotgun (WGS) entry which is preliminary data.</text>
</comment>
<gene>
    <name evidence="5" type="ORF">Q8A64_16520</name>
</gene>
<dbReference type="Proteomes" id="UP001225596">
    <property type="component" value="Unassembled WGS sequence"/>
</dbReference>
<evidence type="ECO:0000256" key="2">
    <source>
        <dbReference type="ARBA" id="ARBA00023136"/>
    </source>
</evidence>
<comment type="subcellular location">
    <subcellularLocation>
        <location evidence="1">Membrane</location>
    </subcellularLocation>
</comment>
<dbReference type="PANTHER" id="PTHR35603:SF2">
    <property type="entry name" value="OUTER MEMBRANE LIPOPROTEIN"/>
    <property type="match status" value="1"/>
</dbReference>
<dbReference type="InterPro" id="IPR008816">
    <property type="entry name" value="Gly_zipper_2TM_dom"/>
</dbReference>
<feature type="transmembrane region" description="Helical" evidence="3">
    <location>
        <begin position="12"/>
        <end position="36"/>
    </location>
</feature>
<dbReference type="PANTHER" id="PTHR35603">
    <property type="match status" value="1"/>
</dbReference>
<keyword evidence="2 3" id="KW-0472">Membrane</keyword>
<evidence type="ECO:0000256" key="1">
    <source>
        <dbReference type="ARBA" id="ARBA00004370"/>
    </source>
</evidence>
<evidence type="ECO:0000313" key="6">
    <source>
        <dbReference type="Proteomes" id="UP001225596"/>
    </source>
</evidence>
<evidence type="ECO:0000259" key="4">
    <source>
        <dbReference type="Pfam" id="PF05433"/>
    </source>
</evidence>
<keyword evidence="3" id="KW-1133">Transmembrane helix</keyword>
<feature type="domain" description="Glycine zipper 2TM" evidence="4">
    <location>
        <begin position="146"/>
        <end position="186"/>
    </location>
</feature>
<accession>A0ABU1BUA6</accession>
<dbReference type="InterPro" id="IPR051407">
    <property type="entry name" value="Bact_OM_lipoprot/Surf_antigen"/>
</dbReference>
<keyword evidence="3" id="KW-0812">Transmembrane</keyword>
<dbReference type="EMBL" id="JAUYVH010000015">
    <property type="protein sequence ID" value="MDQ9172021.1"/>
    <property type="molecule type" value="Genomic_DNA"/>
</dbReference>
<reference evidence="5 6" key="1">
    <citation type="submission" date="2023-08" db="EMBL/GenBank/DDBJ databases">
        <title>Oxalobacteraceae gen .nov., isolated from river sludge outside the plant.</title>
        <authorList>
            <person name="Zhao S.Y."/>
        </authorList>
    </citation>
    <scope>NUCLEOTIDE SEQUENCE [LARGE SCALE GENOMIC DNA]</scope>
    <source>
        <strain evidence="5 6">R-40</strain>
    </source>
</reference>
<dbReference type="RefSeq" id="WP_338438017.1">
    <property type="nucleotide sequence ID" value="NZ_JAUYVH010000015.1"/>
</dbReference>
<sequence>MQAATVSNRIHPLVAGAAASVILVSLVGVAAITGILPSSHSSTQPAPVAAAATPPATALSPAPQVGAPVAQVAEAPTKAPAKEVVHHKTIVHHKYVEHRAAPKKVSHAEPQQYAQAPVAQQPAYQQPVYNAPVAQAPAPAQPSVVGIATGAVVGGLIGNQIGGGNGKKLATVAGVIGGGYLGNEIGKRMQQD</sequence>